<evidence type="ECO:0000313" key="1">
    <source>
        <dbReference type="EMBL" id="TWH20900.1"/>
    </source>
</evidence>
<protein>
    <submittedName>
        <fullName evidence="1">Uncharacterized protein</fullName>
    </submittedName>
</protein>
<accession>A0A660CBE4</accession>
<reference evidence="1 2" key="1">
    <citation type="submission" date="2019-07" db="EMBL/GenBank/DDBJ databases">
        <title>R&amp;d 2014.</title>
        <authorList>
            <person name="Klenk H.-P."/>
        </authorList>
    </citation>
    <scope>NUCLEOTIDE SEQUENCE [LARGE SCALE GENOMIC DNA]</scope>
    <source>
        <strain evidence="1 2">DSM 43194</strain>
    </source>
</reference>
<dbReference type="AlphaFoldDB" id="A0A660CBE4"/>
<name>A0A660CBE4_9PSEU</name>
<gene>
    <name evidence="1" type="ORF">JD82_02751</name>
</gene>
<comment type="caution">
    <text evidence="1">The sequence shown here is derived from an EMBL/GenBank/DDBJ whole genome shotgun (WGS) entry which is preliminary data.</text>
</comment>
<organism evidence="1 2">
    <name type="scientific">Prauserella rugosa</name>
    <dbReference type="NCBI Taxonomy" id="43354"/>
    <lineage>
        <taxon>Bacteria</taxon>
        <taxon>Bacillati</taxon>
        <taxon>Actinomycetota</taxon>
        <taxon>Actinomycetes</taxon>
        <taxon>Pseudonocardiales</taxon>
        <taxon>Pseudonocardiaceae</taxon>
        <taxon>Prauserella</taxon>
    </lineage>
</organism>
<keyword evidence="2" id="KW-1185">Reference proteome</keyword>
<dbReference type="Proteomes" id="UP000317303">
    <property type="component" value="Unassembled WGS sequence"/>
</dbReference>
<proteinExistence type="predicted"/>
<sequence length="73" mass="8676">MIESDESVVALDRKLLFRYVRQLDCDTLEYRHLRAREEPLLAVPDALAWCWHRGGHWRKRVASLVSDVQRITE</sequence>
<dbReference type="EMBL" id="VLJV01000001">
    <property type="protein sequence ID" value="TWH20900.1"/>
    <property type="molecule type" value="Genomic_DNA"/>
</dbReference>
<evidence type="ECO:0000313" key="2">
    <source>
        <dbReference type="Proteomes" id="UP000317303"/>
    </source>
</evidence>